<dbReference type="Gene3D" id="2.60.40.790">
    <property type="match status" value="1"/>
</dbReference>
<proteinExistence type="inferred from homology"/>
<sequence>MTQLPARRNAMGADAINLIDDFTAYMNRMMGPYYSPLEAGGEAWTPMADVTENDQEYHVDIDLPGVEKEDVMVDIEGQELTVSGECKKLEHVEGVARRVSRHSGAFELILRLPHAIDAGGCTAELTNGVLCLTVPKTAAAGHKKIEVT</sequence>
<evidence type="ECO:0000256" key="2">
    <source>
        <dbReference type="RuleBase" id="RU003616"/>
    </source>
</evidence>
<dbReference type="CDD" id="cd06464">
    <property type="entry name" value="ACD_sHsps-like"/>
    <property type="match status" value="1"/>
</dbReference>
<evidence type="ECO:0000313" key="4">
    <source>
        <dbReference type="EMBL" id="MDN3240571.1"/>
    </source>
</evidence>
<dbReference type="RefSeq" id="WP_289957494.1">
    <property type="nucleotide sequence ID" value="NZ_JAUEMJ010000003.1"/>
</dbReference>
<organism evidence="4 5">
    <name type="scientific">Glycomyces tritici</name>
    <dbReference type="NCBI Taxonomy" id="2665176"/>
    <lineage>
        <taxon>Bacteria</taxon>
        <taxon>Bacillati</taxon>
        <taxon>Actinomycetota</taxon>
        <taxon>Actinomycetes</taxon>
        <taxon>Glycomycetales</taxon>
        <taxon>Glycomycetaceae</taxon>
        <taxon>Glycomyces</taxon>
    </lineage>
</organism>
<name>A0ABT7YPQ6_9ACTN</name>
<accession>A0ABT7YPQ6</accession>
<feature type="domain" description="SHSP" evidence="3">
    <location>
        <begin position="38"/>
        <end position="148"/>
    </location>
</feature>
<dbReference type="SUPFAM" id="SSF49764">
    <property type="entry name" value="HSP20-like chaperones"/>
    <property type="match status" value="1"/>
</dbReference>
<gene>
    <name evidence="4" type="ORF">QWI33_12605</name>
</gene>
<keyword evidence="5" id="KW-1185">Reference proteome</keyword>
<dbReference type="InterPro" id="IPR008978">
    <property type="entry name" value="HSP20-like_chaperone"/>
</dbReference>
<evidence type="ECO:0000313" key="5">
    <source>
        <dbReference type="Proteomes" id="UP001171902"/>
    </source>
</evidence>
<comment type="caution">
    <text evidence="4">The sequence shown here is derived from an EMBL/GenBank/DDBJ whole genome shotgun (WGS) entry which is preliminary data.</text>
</comment>
<dbReference type="Proteomes" id="UP001171902">
    <property type="component" value="Unassembled WGS sequence"/>
</dbReference>
<dbReference type="PANTHER" id="PTHR11527">
    <property type="entry name" value="HEAT-SHOCK PROTEIN 20 FAMILY MEMBER"/>
    <property type="match status" value="1"/>
</dbReference>
<dbReference type="EMBL" id="JAUEMJ010000003">
    <property type="protein sequence ID" value="MDN3240571.1"/>
    <property type="molecule type" value="Genomic_DNA"/>
</dbReference>
<evidence type="ECO:0000259" key="3">
    <source>
        <dbReference type="PROSITE" id="PS01031"/>
    </source>
</evidence>
<dbReference type="InterPro" id="IPR031107">
    <property type="entry name" value="Small_HSP"/>
</dbReference>
<dbReference type="PROSITE" id="PS01031">
    <property type="entry name" value="SHSP"/>
    <property type="match status" value="1"/>
</dbReference>
<dbReference type="InterPro" id="IPR002068">
    <property type="entry name" value="A-crystallin/Hsp20_dom"/>
</dbReference>
<evidence type="ECO:0000256" key="1">
    <source>
        <dbReference type="PROSITE-ProRule" id="PRU00285"/>
    </source>
</evidence>
<comment type="similarity">
    <text evidence="1 2">Belongs to the small heat shock protein (HSP20) family.</text>
</comment>
<protein>
    <submittedName>
        <fullName evidence="4">Hsp20/alpha crystallin family protein</fullName>
    </submittedName>
</protein>
<reference evidence="4" key="1">
    <citation type="submission" date="2023-06" db="EMBL/GenBank/DDBJ databases">
        <title>Gycomyces niveus sp.nov., a novel actinomycete isolated from soil in Shouguang.</title>
        <authorList>
            <person name="Yang X."/>
            <person name="Zhao J."/>
        </authorList>
    </citation>
    <scope>NUCLEOTIDE SEQUENCE</scope>
    <source>
        <strain evidence="4">NEAU C2</strain>
    </source>
</reference>
<dbReference type="Pfam" id="PF00011">
    <property type="entry name" value="HSP20"/>
    <property type="match status" value="1"/>
</dbReference>